<dbReference type="PRINTS" id="PR00032">
    <property type="entry name" value="HTHARAC"/>
</dbReference>
<organism evidence="5 6">
    <name type="scientific">Cohnella phaseoli</name>
    <dbReference type="NCBI Taxonomy" id="456490"/>
    <lineage>
        <taxon>Bacteria</taxon>
        <taxon>Bacillati</taxon>
        <taxon>Bacillota</taxon>
        <taxon>Bacilli</taxon>
        <taxon>Bacillales</taxon>
        <taxon>Paenibacillaceae</taxon>
        <taxon>Cohnella</taxon>
    </lineage>
</organism>
<dbReference type="PANTHER" id="PTHR43280:SF2">
    <property type="entry name" value="HTH-TYPE TRANSCRIPTIONAL REGULATOR EXSA"/>
    <property type="match status" value="1"/>
</dbReference>
<evidence type="ECO:0000256" key="1">
    <source>
        <dbReference type="ARBA" id="ARBA00023015"/>
    </source>
</evidence>
<dbReference type="OrthoDB" id="9803764at2"/>
<dbReference type="PROSITE" id="PS01124">
    <property type="entry name" value="HTH_ARAC_FAMILY_2"/>
    <property type="match status" value="1"/>
</dbReference>
<dbReference type="InterPro" id="IPR018062">
    <property type="entry name" value="HTH_AraC-typ_CS"/>
</dbReference>
<dbReference type="PROSITE" id="PS00041">
    <property type="entry name" value="HTH_ARAC_FAMILY_1"/>
    <property type="match status" value="1"/>
</dbReference>
<dbReference type="InterPro" id="IPR009057">
    <property type="entry name" value="Homeodomain-like_sf"/>
</dbReference>
<dbReference type="EMBL" id="QRDZ01000045">
    <property type="protein sequence ID" value="RED54998.1"/>
    <property type="molecule type" value="Genomic_DNA"/>
</dbReference>
<dbReference type="GO" id="GO:0043565">
    <property type="term" value="F:sequence-specific DNA binding"/>
    <property type="evidence" value="ECO:0007669"/>
    <property type="project" value="InterPro"/>
</dbReference>
<evidence type="ECO:0000313" key="5">
    <source>
        <dbReference type="EMBL" id="RED54998.1"/>
    </source>
</evidence>
<dbReference type="InterPro" id="IPR018060">
    <property type="entry name" value="HTH_AraC"/>
</dbReference>
<reference evidence="5 6" key="1">
    <citation type="submission" date="2018-07" db="EMBL/GenBank/DDBJ databases">
        <title>Genomic Encyclopedia of Type Strains, Phase III (KMG-III): the genomes of soil and plant-associated and newly described type strains.</title>
        <authorList>
            <person name="Whitman W."/>
        </authorList>
    </citation>
    <scope>NUCLEOTIDE SEQUENCE [LARGE SCALE GENOMIC DNA]</scope>
    <source>
        <strain evidence="5 6">CECT 7287</strain>
    </source>
</reference>
<dbReference type="Proteomes" id="UP000256977">
    <property type="component" value="Unassembled WGS sequence"/>
</dbReference>
<name>A0A3D9HZN6_9BACL</name>
<evidence type="ECO:0000313" key="6">
    <source>
        <dbReference type="Proteomes" id="UP000256977"/>
    </source>
</evidence>
<evidence type="ECO:0000256" key="2">
    <source>
        <dbReference type="ARBA" id="ARBA00023125"/>
    </source>
</evidence>
<accession>A0A3D9HZN6</accession>
<dbReference type="Pfam" id="PF12833">
    <property type="entry name" value="HTH_18"/>
    <property type="match status" value="1"/>
</dbReference>
<sequence>MDGKGNPLGGGCIPAVLEHLHRAYRRPVDIGELAGLVHHSPNYLRSLFKQHTGRTVLEYVHGLRIEEAKRLLREGKHTVTEIGRIVGFRDLHYFSKKFKRSVGLSPKRFGECRPSYYRLNQ</sequence>
<proteinExistence type="predicted"/>
<keyword evidence="2" id="KW-0238">DNA-binding</keyword>
<feature type="domain" description="HTH araC/xylS-type" evidence="4">
    <location>
        <begin position="14"/>
        <end position="112"/>
    </location>
</feature>
<dbReference type="InterPro" id="IPR020449">
    <property type="entry name" value="Tscrpt_reg_AraC-type_HTH"/>
</dbReference>
<keyword evidence="6" id="KW-1185">Reference proteome</keyword>
<dbReference type="RefSeq" id="WP_116065298.1">
    <property type="nucleotide sequence ID" value="NZ_QRDZ01000045.1"/>
</dbReference>
<gene>
    <name evidence="5" type="ORF">DFP98_1456</name>
</gene>
<keyword evidence="1" id="KW-0805">Transcription regulation</keyword>
<evidence type="ECO:0000259" key="4">
    <source>
        <dbReference type="PROSITE" id="PS01124"/>
    </source>
</evidence>
<dbReference type="SUPFAM" id="SSF46689">
    <property type="entry name" value="Homeodomain-like"/>
    <property type="match status" value="2"/>
</dbReference>
<dbReference type="PANTHER" id="PTHR43280">
    <property type="entry name" value="ARAC-FAMILY TRANSCRIPTIONAL REGULATOR"/>
    <property type="match status" value="1"/>
</dbReference>
<dbReference type="AlphaFoldDB" id="A0A3D9HZN6"/>
<dbReference type="GO" id="GO:0003700">
    <property type="term" value="F:DNA-binding transcription factor activity"/>
    <property type="evidence" value="ECO:0007669"/>
    <property type="project" value="InterPro"/>
</dbReference>
<dbReference type="Gene3D" id="1.10.10.60">
    <property type="entry name" value="Homeodomain-like"/>
    <property type="match status" value="2"/>
</dbReference>
<dbReference type="SMART" id="SM00342">
    <property type="entry name" value="HTH_ARAC"/>
    <property type="match status" value="1"/>
</dbReference>
<keyword evidence="3" id="KW-0804">Transcription</keyword>
<protein>
    <submittedName>
        <fullName evidence="5">Helix-turn-helix protein</fullName>
    </submittedName>
</protein>
<evidence type="ECO:0000256" key="3">
    <source>
        <dbReference type="ARBA" id="ARBA00023163"/>
    </source>
</evidence>
<comment type="caution">
    <text evidence="5">The sequence shown here is derived from an EMBL/GenBank/DDBJ whole genome shotgun (WGS) entry which is preliminary data.</text>
</comment>